<dbReference type="Pfam" id="PF01520">
    <property type="entry name" value="Amidase_3"/>
    <property type="match status" value="1"/>
</dbReference>
<dbReference type="Proteomes" id="UP000218810">
    <property type="component" value="Unassembled WGS sequence"/>
</dbReference>
<accession>A0A2A2WSB4</accession>
<dbReference type="SMART" id="SM00646">
    <property type="entry name" value="Ami_3"/>
    <property type="match status" value="1"/>
</dbReference>
<dbReference type="InterPro" id="IPR036365">
    <property type="entry name" value="PGBD-like_sf"/>
</dbReference>
<comment type="caution">
    <text evidence="3">The sequence shown here is derived from an EMBL/GenBank/DDBJ whole genome shotgun (WGS) entry which is preliminary data.</text>
</comment>
<dbReference type="PANTHER" id="PTHR30404:SF0">
    <property type="entry name" value="N-ACETYLMURAMOYL-L-ALANINE AMIDASE AMIC"/>
    <property type="match status" value="1"/>
</dbReference>
<name>A0A2A2WSB4_9ACTN</name>
<reference evidence="4" key="1">
    <citation type="submission" date="2017-09" db="EMBL/GenBank/DDBJ databases">
        <authorList>
            <person name="Zhang Y."/>
            <person name="Huang X."/>
            <person name="Liu J."/>
            <person name="Lu L."/>
            <person name="Peng K."/>
        </authorList>
    </citation>
    <scope>NUCLEOTIDE SEQUENCE [LARGE SCALE GENOMIC DNA]</scope>
    <source>
        <strain evidence="4">S-XJ-1</strain>
    </source>
</reference>
<dbReference type="GO" id="GO:0030288">
    <property type="term" value="C:outer membrane-bounded periplasmic space"/>
    <property type="evidence" value="ECO:0007669"/>
    <property type="project" value="TreeGrafter"/>
</dbReference>
<evidence type="ECO:0000256" key="1">
    <source>
        <dbReference type="ARBA" id="ARBA00022801"/>
    </source>
</evidence>
<dbReference type="InterPro" id="IPR002508">
    <property type="entry name" value="MurNAc-LAA_cat"/>
</dbReference>
<dbReference type="OrthoDB" id="9810670at2"/>
<dbReference type="RefSeq" id="WP_017835147.1">
    <property type="nucleotide sequence ID" value="NZ_NTGA01000012.1"/>
</dbReference>
<sequence>MAWRRGDRGPEVASIRATLAGMGLLHNIDSVGLTEPETGSVLARTDAVFDADLETAVLAFQQARGLISDGIVGPSTQAALRDATYVLGTRDLSYIVSKPMAGDDVAQFQRRLGELGFYAGLVDGTFGPLTHAAATDFQRDCGLHADGVVGAETLDTLSKFSTLFKGGDVSSLVERERARTSGPMLAGKRIVLDPGPSGSENPIRIDTPLGTITDAELLWDITRRLSERMNQAGVEVFLSRPEAMIPTDPERAEIANAFNADLMISLRLDRHPNPVGNGIATFYFGNSLGAESMLGEALSGFIQREIVSRTDLRDCRTHGRSWPLLRMTRMPSIQIVLGYAYNPRDLSILGDRAAQDTIVDSILVGVKRLYLLDEDDHPTGSMSVNELIDYEQRQRD</sequence>
<dbReference type="SUPFAM" id="SSF47090">
    <property type="entry name" value="PGBD-like"/>
    <property type="match status" value="2"/>
</dbReference>
<evidence type="ECO:0000313" key="4">
    <source>
        <dbReference type="Proteomes" id="UP000218810"/>
    </source>
</evidence>
<gene>
    <name evidence="3" type="ORF">CEY15_06735</name>
</gene>
<keyword evidence="1" id="KW-0378">Hydrolase</keyword>
<dbReference type="Gene3D" id="1.10.101.10">
    <property type="entry name" value="PGBD-like superfamily/PGBD"/>
    <property type="match status" value="2"/>
</dbReference>
<dbReference type="GO" id="GO:0008745">
    <property type="term" value="F:N-acetylmuramoyl-L-alanine amidase activity"/>
    <property type="evidence" value="ECO:0007669"/>
    <property type="project" value="InterPro"/>
</dbReference>
<proteinExistence type="predicted"/>
<keyword evidence="4" id="KW-1185">Reference proteome</keyword>
<dbReference type="CDD" id="cd02696">
    <property type="entry name" value="MurNAc-LAA"/>
    <property type="match status" value="1"/>
</dbReference>
<dbReference type="InterPro" id="IPR050695">
    <property type="entry name" value="N-acetylmuramoyl_amidase_3"/>
</dbReference>
<dbReference type="SUPFAM" id="SSF53187">
    <property type="entry name" value="Zn-dependent exopeptidases"/>
    <property type="match status" value="1"/>
</dbReference>
<feature type="domain" description="MurNAc-LAA" evidence="2">
    <location>
        <begin position="252"/>
        <end position="367"/>
    </location>
</feature>
<dbReference type="AlphaFoldDB" id="A0A2A2WSB4"/>
<dbReference type="Gene3D" id="3.40.630.40">
    <property type="entry name" value="Zn-dependent exopeptidases"/>
    <property type="match status" value="1"/>
</dbReference>
<dbReference type="EMBL" id="NTGA01000012">
    <property type="protein sequence ID" value="PAY23923.1"/>
    <property type="molecule type" value="Genomic_DNA"/>
</dbReference>
<evidence type="ECO:0000259" key="2">
    <source>
        <dbReference type="SMART" id="SM00646"/>
    </source>
</evidence>
<dbReference type="Pfam" id="PF01471">
    <property type="entry name" value="PG_binding_1"/>
    <property type="match status" value="2"/>
</dbReference>
<evidence type="ECO:0000313" key="3">
    <source>
        <dbReference type="EMBL" id="PAY23923.1"/>
    </source>
</evidence>
<dbReference type="InterPro" id="IPR002477">
    <property type="entry name" value="Peptidoglycan-bd-like"/>
</dbReference>
<dbReference type="PANTHER" id="PTHR30404">
    <property type="entry name" value="N-ACETYLMURAMOYL-L-ALANINE AMIDASE"/>
    <property type="match status" value="1"/>
</dbReference>
<dbReference type="GO" id="GO:0009253">
    <property type="term" value="P:peptidoglycan catabolic process"/>
    <property type="evidence" value="ECO:0007669"/>
    <property type="project" value="InterPro"/>
</dbReference>
<dbReference type="InterPro" id="IPR036366">
    <property type="entry name" value="PGBDSf"/>
</dbReference>
<organism evidence="3 4">
    <name type="scientific">Dietzia natronolimnaea</name>
    <dbReference type="NCBI Taxonomy" id="161920"/>
    <lineage>
        <taxon>Bacteria</taxon>
        <taxon>Bacillati</taxon>
        <taxon>Actinomycetota</taxon>
        <taxon>Actinomycetes</taxon>
        <taxon>Mycobacteriales</taxon>
        <taxon>Dietziaceae</taxon>
        <taxon>Dietzia</taxon>
    </lineage>
</organism>
<protein>
    <submittedName>
        <fullName evidence="3">N-acetylmuramoyl-L-alanine amidase</fullName>
    </submittedName>
</protein>